<reference evidence="7" key="1">
    <citation type="journal article" date="2019" name="Int. J. Syst. Evol. Microbiol.">
        <title>The Global Catalogue of Microorganisms (GCM) 10K type strain sequencing project: providing services to taxonomists for standard genome sequencing and annotation.</title>
        <authorList>
            <consortium name="The Broad Institute Genomics Platform"/>
            <consortium name="The Broad Institute Genome Sequencing Center for Infectious Disease"/>
            <person name="Wu L."/>
            <person name="Ma J."/>
        </authorList>
    </citation>
    <scope>NUCLEOTIDE SEQUENCE [LARGE SCALE GENOMIC DNA]</scope>
    <source>
        <strain evidence="7">JCM 18077</strain>
    </source>
</reference>
<dbReference type="PANTHER" id="PTHR30461:SF26">
    <property type="entry name" value="RESOLVASE HOMOLOG YNEB"/>
    <property type="match status" value="1"/>
</dbReference>
<dbReference type="PROSITE" id="PS00398">
    <property type="entry name" value="RECOMBINASES_2"/>
    <property type="match status" value="1"/>
</dbReference>
<dbReference type="Pfam" id="PF00239">
    <property type="entry name" value="Resolvase"/>
    <property type="match status" value="2"/>
</dbReference>
<dbReference type="InterPro" id="IPR006118">
    <property type="entry name" value="Recombinase_CS"/>
</dbReference>
<organism evidence="6 7">
    <name type="scientific">Gordonia alkaliphila</name>
    <dbReference type="NCBI Taxonomy" id="1053547"/>
    <lineage>
        <taxon>Bacteria</taxon>
        <taxon>Bacillati</taxon>
        <taxon>Actinomycetota</taxon>
        <taxon>Actinomycetes</taxon>
        <taxon>Mycobacteriales</taxon>
        <taxon>Gordoniaceae</taxon>
        <taxon>Gordonia</taxon>
    </lineage>
</organism>
<dbReference type="Pfam" id="PF02796">
    <property type="entry name" value="HTH_7"/>
    <property type="match status" value="1"/>
</dbReference>
<evidence type="ECO:0000256" key="3">
    <source>
        <dbReference type="ARBA" id="ARBA00023125"/>
    </source>
</evidence>
<gene>
    <name evidence="6" type="ORF">GCM10023217_14980</name>
</gene>
<name>A0ABP8Z4I8_9ACTN</name>
<dbReference type="Gene3D" id="3.40.50.1390">
    <property type="entry name" value="Resolvase, N-terminal catalytic domain"/>
    <property type="match status" value="1"/>
</dbReference>
<dbReference type="EMBL" id="BAABIE010000005">
    <property type="protein sequence ID" value="GAA4746344.1"/>
    <property type="molecule type" value="Genomic_DNA"/>
</dbReference>
<dbReference type="InterPro" id="IPR009057">
    <property type="entry name" value="Homeodomain-like_sf"/>
</dbReference>
<dbReference type="PANTHER" id="PTHR30461">
    <property type="entry name" value="DNA-INVERTASE FROM LAMBDOID PROPHAGE"/>
    <property type="match status" value="1"/>
</dbReference>
<dbReference type="InterPro" id="IPR050639">
    <property type="entry name" value="SSR_resolvase"/>
</dbReference>
<evidence type="ECO:0000313" key="6">
    <source>
        <dbReference type="EMBL" id="GAA4746344.1"/>
    </source>
</evidence>
<evidence type="ECO:0000256" key="1">
    <source>
        <dbReference type="ARBA" id="ARBA00009913"/>
    </source>
</evidence>
<dbReference type="SUPFAM" id="SSF46689">
    <property type="entry name" value="Homeodomain-like"/>
    <property type="match status" value="1"/>
</dbReference>
<dbReference type="CDD" id="cd03768">
    <property type="entry name" value="SR_ResInv"/>
    <property type="match status" value="1"/>
</dbReference>
<dbReference type="Proteomes" id="UP001500822">
    <property type="component" value="Unassembled WGS sequence"/>
</dbReference>
<dbReference type="RefSeq" id="WP_345313004.1">
    <property type="nucleotide sequence ID" value="NZ_BAABIE010000005.1"/>
</dbReference>
<dbReference type="InterPro" id="IPR006120">
    <property type="entry name" value="Resolvase_HTH_dom"/>
</dbReference>
<dbReference type="CDD" id="cd00569">
    <property type="entry name" value="HTH_Hin_like"/>
    <property type="match status" value="1"/>
</dbReference>
<dbReference type="Gene3D" id="1.10.10.60">
    <property type="entry name" value="Homeodomain-like"/>
    <property type="match status" value="1"/>
</dbReference>
<proteinExistence type="inferred from homology"/>
<evidence type="ECO:0000256" key="2">
    <source>
        <dbReference type="ARBA" id="ARBA00022908"/>
    </source>
</evidence>
<dbReference type="SUPFAM" id="SSF53041">
    <property type="entry name" value="Resolvase-like"/>
    <property type="match status" value="1"/>
</dbReference>
<keyword evidence="3" id="KW-0238">DNA-binding</keyword>
<dbReference type="InterPro" id="IPR036162">
    <property type="entry name" value="Resolvase-like_N_sf"/>
</dbReference>
<evidence type="ECO:0000313" key="7">
    <source>
        <dbReference type="Proteomes" id="UP001500822"/>
    </source>
</evidence>
<keyword evidence="7" id="KW-1185">Reference proteome</keyword>
<dbReference type="SMART" id="SM00857">
    <property type="entry name" value="Resolvase"/>
    <property type="match status" value="1"/>
</dbReference>
<evidence type="ECO:0000256" key="4">
    <source>
        <dbReference type="ARBA" id="ARBA00023172"/>
    </source>
</evidence>
<keyword evidence="4" id="KW-0233">DNA recombination</keyword>
<comment type="caution">
    <text evidence="6">The sequence shown here is derived from an EMBL/GenBank/DDBJ whole genome shotgun (WGS) entry which is preliminary data.</text>
</comment>
<evidence type="ECO:0000259" key="5">
    <source>
        <dbReference type="PROSITE" id="PS51736"/>
    </source>
</evidence>
<dbReference type="PROSITE" id="PS51736">
    <property type="entry name" value="RECOMBINASES_3"/>
    <property type="match status" value="1"/>
</dbReference>
<protein>
    <submittedName>
        <fullName evidence="6">Recombinase family protein</fullName>
    </submittedName>
</protein>
<accession>A0ABP8Z4I8</accession>
<sequence>MTRERVGYKRVSSTDQNAARQLDGEVLDEIFVDKVSGKSTDRPELARAIRHCRRGDTFVVHSMDRLARNLIDLRQLVDLLVKGGTLTIDGGEIEHRGGVDVEFLKEKLLFTADTEDPFKKAMLSMLGTFAEFERDLIKQRQAEGIALAKAEGRYRGGQPKLTEVQAAELVGRKNAGESVAALARAFGVSRQTVYRYVNESDS</sequence>
<keyword evidence="2" id="KW-0229">DNA integration</keyword>
<dbReference type="InterPro" id="IPR006119">
    <property type="entry name" value="Resolv_N"/>
</dbReference>
<comment type="similarity">
    <text evidence="1">Belongs to the site-specific recombinase resolvase family.</text>
</comment>
<feature type="domain" description="Resolvase/invertase-type recombinase catalytic" evidence="5">
    <location>
        <begin position="4"/>
        <end position="152"/>
    </location>
</feature>